<evidence type="ECO:0000256" key="2">
    <source>
        <dbReference type="ARBA" id="ARBA00023002"/>
    </source>
</evidence>
<protein>
    <submittedName>
        <fullName evidence="4">Succinate-semialdehyde dehydrogenase [NADP+]</fullName>
        <ecNumber evidence="4">1.2.1.16</ecNumber>
    </submittedName>
</protein>
<dbReference type="PROSITE" id="PS00070">
    <property type="entry name" value="ALDEHYDE_DEHYDR_CYS"/>
    <property type="match status" value="1"/>
</dbReference>
<dbReference type="PANTHER" id="PTHR43353">
    <property type="entry name" value="SUCCINATE-SEMIALDEHYDE DEHYDROGENASE, MITOCHONDRIAL"/>
    <property type="match status" value="1"/>
</dbReference>
<dbReference type="STRING" id="632773.BBEV_0459"/>
<dbReference type="NCBIfam" id="TIGR01780">
    <property type="entry name" value="SSADH"/>
    <property type="match status" value="1"/>
</dbReference>
<dbReference type="FunFam" id="3.40.605.10:FF:000005">
    <property type="entry name" value="Succinate-semialdehyde dehydrogenase I"/>
    <property type="match status" value="1"/>
</dbReference>
<keyword evidence="2 4" id="KW-0560">Oxidoreductase</keyword>
<reference evidence="4 5" key="1">
    <citation type="submission" date="2015-08" db="EMBL/GenBank/DDBJ databases">
        <title>The complete genome sequence of Bacillus beveridgei MLTeJB.</title>
        <authorList>
            <person name="Hanson T.E."/>
            <person name="Mesa C."/>
            <person name="Basesman S.M."/>
            <person name="Oremland R.S."/>
        </authorList>
    </citation>
    <scope>NUCLEOTIDE SEQUENCE [LARGE SCALE GENOMIC DNA]</scope>
    <source>
        <strain evidence="4 5">MLTeJB</strain>
    </source>
</reference>
<dbReference type="EC" id="1.2.1.16" evidence="4"/>
<dbReference type="Gene3D" id="3.40.605.10">
    <property type="entry name" value="Aldehyde Dehydrogenase, Chain A, domain 1"/>
    <property type="match status" value="1"/>
</dbReference>
<keyword evidence="5" id="KW-1185">Reference proteome</keyword>
<dbReference type="Proteomes" id="UP000094463">
    <property type="component" value="Chromosome"/>
</dbReference>
<dbReference type="AlphaFoldDB" id="A0A1D7QS87"/>
<comment type="similarity">
    <text evidence="1">Belongs to the aldehyde dehydrogenase family.</text>
</comment>
<gene>
    <name evidence="4" type="primary">gabD</name>
    <name evidence="4" type="ORF">BBEV_0459</name>
</gene>
<dbReference type="GO" id="GO:0004777">
    <property type="term" value="F:succinate-semialdehyde dehydrogenase (NAD+) activity"/>
    <property type="evidence" value="ECO:0007669"/>
    <property type="project" value="TreeGrafter"/>
</dbReference>
<dbReference type="InterPro" id="IPR010102">
    <property type="entry name" value="Succ_semiAld_DH"/>
</dbReference>
<evidence type="ECO:0000256" key="1">
    <source>
        <dbReference type="ARBA" id="ARBA00009986"/>
    </source>
</evidence>
<dbReference type="PANTHER" id="PTHR43353:SF5">
    <property type="entry name" value="SUCCINATE-SEMIALDEHYDE DEHYDROGENASE, MITOCHONDRIAL"/>
    <property type="match status" value="1"/>
</dbReference>
<accession>A0A1D7QS87</accession>
<dbReference type="SUPFAM" id="SSF53720">
    <property type="entry name" value="ALDH-like"/>
    <property type="match status" value="1"/>
</dbReference>
<dbReference type="InterPro" id="IPR015590">
    <property type="entry name" value="Aldehyde_DH_dom"/>
</dbReference>
<sequence>MDHQEGREDDMDGKLYINGEWQEADSGERIDVLNPATGERVGTAAFGGQVETKRAIDAADQAFPAWRKRTAEDRGKILMRWHDLLVENQEEIAEILTKEMGKPFAEAKGEILYSASFIKWFAEEARRIYGRIVPSAQENSRALVMKQPIGVVASITPWNFPAAMIARKVAPALASGCTFVGKPANLTPLTAIKMVEYAEEAGVPKGVLNLIVGKSSAIGSEMTSNTKVRKLTFTGSTEVGKTLMKQSAETMQNLSLELGGHAPIIICDDADVDLAVDGVIASKFRNAGQTCICGNRIYVQRGIADVFTEAFAEKVRALRVGNGMEEGVDIGPVIEKASYDKIAQHVEDAVTKGAEVVAGGKGTTEDEVYFFEPTVLSGVNEDMIIMKEETFGPVAPIQLFDTDEEAVRLANNSRFGLAAYFFTEHMARGMHIGEGLEFGIIGWNDGAPSMAQVPFGGMKESGMGREGGIEGIEAYLETKYMKMRI</sequence>
<dbReference type="PATRIC" id="fig|632773.3.peg.494"/>
<proteinExistence type="inferred from homology"/>
<dbReference type="Pfam" id="PF00171">
    <property type="entry name" value="Aldedh"/>
    <property type="match status" value="1"/>
</dbReference>
<evidence type="ECO:0000313" key="5">
    <source>
        <dbReference type="Proteomes" id="UP000094463"/>
    </source>
</evidence>
<dbReference type="EMBL" id="CP012502">
    <property type="protein sequence ID" value="AOM81853.1"/>
    <property type="molecule type" value="Genomic_DNA"/>
</dbReference>
<dbReference type="InterPro" id="IPR016160">
    <property type="entry name" value="Ald_DH_CS_CYS"/>
</dbReference>
<dbReference type="KEGG" id="bbev:BBEV_0459"/>
<dbReference type="GO" id="GO:0009450">
    <property type="term" value="P:gamma-aminobutyric acid catabolic process"/>
    <property type="evidence" value="ECO:0007669"/>
    <property type="project" value="InterPro"/>
</dbReference>
<organism evidence="4 5">
    <name type="scientific">Salisediminibacterium beveridgei</name>
    <dbReference type="NCBI Taxonomy" id="632773"/>
    <lineage>
        <taxon>Bacteria</taxon>
        <taxon>Bacillati</taxon>
        <taxon>Bacillota</taxon>
        <taxon>Bacilli</taxon>
        <taxon>Bacillales</taxon>
        <taxon>Bacillaceae</taxon>
        <taxon>Salisediminibacterium</taxon>
    </lineage>
</organism>
<feature type="domain" description="Aldehyde dehydrogenase" evidence="3">
    <location>
        <begin position="21"/>
        <end position="480"/>
    </location>
</feature>
<dbReference type="FunFam" id="3.40.309.10:FF:000004">
    <property type="entry name" value="Succinate-semialdehyde dehydrogenase I"/>
    <property type="match status" value="1"/>
</dbReference>
<evidence type="ECO:0000313" key="4">
    <source>
        <dbReference type="EMBL" id="AOM81853.1"/>
    </source>
</evidence>
<dbReference type="Gene3D" id="3.40.309.10">
    <property type="entry name" value="Aldehyde Dehydrogenase, Chain A, domain 2"/>
    <property type="match status" value="1"/>
</dbReference>
<name>A0A1D7QS87_9BACI</name>
<dbReference type="InterPro" id="IPR016163">
    <property type="entry name" value="Ald_DH_C"/>
</dbReference>
<dbReference type="InterPro" id="IPR016162">
    <property type="entry name" value="Ald_DH_N"/>
</dbReference>
<dbReference type="InterPro" id="IPR050740">
    <property type="entry name" value="Aldehyde_DH_Superfamily"/>
</dbReference>
<dbReference type="InterPro" id="IPR016161">
    <property type="entry name" value="Ald_DH/histidinol_DH"/>
</dbReference>
<dbReference type="CDD" id="cd07103">
    <property type="entry name" value="ALDH_F5_SSADH_GabD"/>
    <property type="match status" value="1"/>
</dbReference>
<evidence type="ECO:0000259" key="3">
    <source>
        <dbReference type="Pfam" id="PF00171"/>
    </source>
</evidence>
<dbReference type="FunFam" id="3.40.605.10:FF:000026">
    <property type="entry name" value="Aldehyde dehydrogenase, putative"/>
    <property type="match status" value="1"/>
</dbReference>